<dbReference type="Proteomes" id="UP000422569">
    <property type="component" value="Chromosome"/>
</dbReference>
<dbReference type="Gene3D" id="3.40.190.10">
    <property type="entry name" value="Periplasmic binding protein-like II"/>
    <property type="match status" value="2"/>
</dbReference>
<keyword evidence="5 7" id="KW-0813">Transport</keyword>
<comment type="subunit">
    <text evidence="3 7">The complex is composed of two ATP-binding proteins (PstB), two transmembrane proteins (PstC and PstA) and a solute-binding protein (PstS).</text>
</comment>
<dbReference type="PIRSF" id="PIRSF002756">
    <property type="entry name" value="PstS"/>
    <property type="match status" value="1"/>
</dbReference>
<dbReference type="NCBIfam" id="TIGR00975">
    <property type="entry name" value="3a0107s03"/>
    <property type="match status" value="1"/>
</dbReference>
<dbReference type="PANTHER" id="PTHR42996">
    <property type="entry name" value="PHOSPHATE-BINDING PROTEIN PSTS"/>
    <property type="match status" value="1"/>
</dbReference>
<reference evidence="10 11" key="1">
    <citation type="submission" date="2019-09" db="EMBL/GenBank/DDBJ databases">
        <title>Isolation and complete genome sequencing of Methylocystis species.</title>
        <authorList>
            <person name="Rumah B.L."/>
            <person name="Stead C.E."/>
            <person name="Stevens B.C."/>
            <person name="Minton N.P."/>
            <person name="Grosse-Honebrink A."/>
            <person name="Zhang Y."/>
        </authorList>
    </citation>
    <scope>NUCLEOTIDE SEQUENCE [LARGE SCALE GENOMIC DNA]</scope>
    <source>
        <strain evidence="10 11">BRCS2</strain>
    </source>
</reference>
<dbReference type="Pfam" id="PF12849">
    <property type="entry name" value="PBP_like_2"/>
    <property type="match status" value="1"/>
</dbReference>
<keyword evidence="6 7" id="KW-0592">Phosphate transport</keyword>
<dbReference type="GO" id="GO:0043190">
    <property type="term" value="C:ATP-binding cassette (ABC) transporter complex"/>
    <property type="evidence" value="ECO:0007669"/>
    <property type="project" value="InterPro"/>
</dbReference>
<evidence type="ECO:0000259" key="9">
    <source>
        <dbReference type="Pfam" id="PF12849"/>
    </source>
</evidence>
<dbReference type="CDD" id="cd13565">
    <property type="entry name" value="PBP2_PstS"/>
    <property type="match status" value="1"/>
</dbReference>
<evidence type="ECO:0000256" key="6">
    <source>
        <dbReference type="ARBA" id="ARBA00022592"/>
    </source>
</evidence>
<dbReference type="InterPro" id="IPR024370">
    <property type="entry name" value="PBP_domain"/>
</dbReference>
<organism evidence="10 11">
    <name type="scientific">Methylocystis parvus</name>
    <dbReference type="NCBI Taxonomy" id="134"/>
    <lineage>
        <taxon>Bacteria</taxon>
        <taxon>Pseudomonadati</taxon>
        <taxon>Pseudomonadota</taxon>
        <taxon>Alphaproteobacteria</taxon>
        <taxon>Hyphomicrobiales</taxon>
        <taxon>Methylocystaceae</taxon>
        <taxon>Methylocystis</taxon>
    </lineage>
</organism>
<keyword evidence="11" id="KW-1185">Reference proteome</keyword>
<evidence type="ECO:0000313" key="10">
    <source>
        <dbReference type="EMBL" id="QGM99056.1"/>
    </source>
</evidence>
<proteinExistence type="inferred from homology"/>
<dbReference type="PANTHER" id="PTHR42996:SF1">
    <property type="entry name" value="PHOSPHATE-BINDING PROTEIN PSTS"/>
    <property type="match status" value="1"/>
</dbReference>
<evidence type="ECO:0000256" key="7">
    <source>
        <dbReference type="PIRNR" id="PIRNR002756"/>
    </source>
</evidence>
<dbReference type="KEGG" id="mpar:F7D14_17240"/>
<evidence type="ECO:0000256" key="4">
    <source>
        <dbReference type="ARBA" id="ARBA00021889"/>
    </source>
</evidence>
<comment type="function">
    <text evidence="1 7">Part of the ABC transporter complex PstSACB involved in phosphate import.</text>
</comment>
<feature type="region of interest" description="Disordered" evidence="8">
    <location>
        <begin position="358"/>
        <end position="389"/>
    </location>
</feature>
<accession>A0A6B8M8W9</accession>
<dbReference type="AlphaFoldDB" id="A0A6B8M8W9"/>
<protein>
    <recommendedName>
        <fullName evidence="4 7">Phosphate-binding protein PstS</fullName>
    </recommendedName>
</protein>
<evidence type="ECO:0000256" key="3">
    <source>
        <dbReference type="ARBA" id="ARBA00011529"/>
    </source>
</evidence>
<sequence>MKSSSIRSRAAIGIFGALFGALVLLVANIGASNAAEISLHGAGATFPAPLYSAWIERFQKGRHAAISYEAVGSGEGLARFGEGELDFAGSDVPAPTTGDDRSGGVGPQFPITAGMVTIAYNLPGVGQRLKLPRAVYADIFLGRIRRWDDPRIAAANPGVRLPARDILVTARLDASGTTFAFTSHLWAISPAWTEGGVGVGKKPNWPAFVTLAKGNEGVAAQIKSREGAIGYVEFGYARRSGLAVATLENKDGKFVSPSPEAGAAAINQSSYLGIENLKASILDPSGAGAYPIVSYSWLILRWDYPAEKLRLVNAFVDYILGDGQKVALDLGYVPLPAPIAYRGRAMISRIFPSEGAEGALATTAGPKTPDASKAGSMDAPAKPKGAAKP</sequence>
<comment type="similarity">
    <text evidence="2 7">Belongs to the PstS family.</text>
</comment>
<name>A0A6B8M8W9_9HYPH</name>
<dbReference type="SUPFAM" id="SSF53850">
    <property type="entry name" value="Periplasmic binding protein-like II"/>
    <property type="match status" value="1"/>
</dbReference>
<evidence type="ECO:0000256" key="8">
    <source>
        <dbReference type="SAM" id="MobiDB-lite"/>
    </source>
</evidence>
<evidence type="ECO:0000256" key="1">
    <source>
        <dbReference type="ARBA" id="ARBA00002841"/>
    </source>
</evidence>
<evidence type="ECO:0000256" key="2">
    <source>
        <dbReference type="ARBA" id="ARBA00008725"/>
    </source>
</evidence>
<gene>
    <name evidence="10" type="primary">pstS</name>
    <name evidence="10" type="ORF">F7D14_17240</name>
</gene>
<dbReference type="EMBL" id="CP044331">
    <property type="protein sequence ID" value="QGM99056.1"/>
    <property type="molecule type" value="Genomic_DNA"/>
</dbReference>
<dbReference type="GO" id="GO:0042301">
    <property type="term" value="F:phosphate ion binding"/>
    <property type="evidence" value="ECO:0007669"/>
    <property type="project" value="InterPro"/>
</dbReference>
<dbReference type="GO" id="GO:0035435">
    <property type="term" value="P:phosphate ion transmembrane transport"/>
    <property type="evidence" value="ECO:0007669"/>
    <property type="project" value="InterPro"/>
</dbReference>
<dbReference type="InterPro" id="IPR005673">
    <property type="entry name" value="ABC_phos-bd_PstS"/>
</dbReference>
<evidence type="ECO:0000313" key="11">
    <source>
        <dbReference type="Proteomes" id="UP000422569"/>
    </source>
</evidence>
<feature type="domain" description="PBP" evidence="9">
    <location>
        <begin position="35"/>
        <end position="322"/>
    </location>
</feature>
<feature type="compositionally biased region" description="Low complexity" evidence="8">
    <location>
        <begin position="379"/>
        <end position="389"/>
    </location>
</feature>
<dbReference type="RefSeq" id="WP_016921486.1">
    <property type="nucleotide sequence ID" value="NZ_CP044331.1"/>
</dbReference>
<dbReference type="InterPro" id="IPR050962">
    <property type="entry name" value="Phosphate-bind_PstS"/>
</dbReference>
<evidence type="ECO:0000256" key="5">
    <source>
        <dbReference type="ARBA" id="ARBA00022448"/>
    </source>
</evidence>